<dbReference type="Gene3D" id="1.10.3730.10">
    <property type="entry name" value="ProC C-terminal domain-like"/>
    <property type="match status" value="1"/>
</dbReference>
<comment type="function">
    <text evidence="4">Catalyzes the reduction of 1-pyrroline-5-carboxylate (PCA) to L-proline.</text>
</comment>
<evidence type="ECO:0000256" key="5">
    <source>
        <dbReference type="NCBIfam" id="TIGR00112"/>
    </source>
</evidence>
<dbReference type="GO" id="GO:0004735">
    <property type="term" value="F:pyrroline-5-carboxylate reductase activity"/>
    <property type="evidence" value="ECO:0007669"/>
    <property type="project" value="UniProtKB-UniRule"/>
</dbReference>
<dbReference type="AlphaFoldDB" id="A0A847SGG4"/>
<dbReference type="InterPro" id="IPR000304">
    <property type="entry name" value="Pyrroline-COOH_reductase"/>
</dbReference>
<dbReference type="InterPro" id="IPR053790">
    <property type="entry name" value="P5CR-like_CS"/>
</dbReference>
<dbReference type="PANTHER" id="PTHR11645">
    <property type="entry name" value="PYRROLINE-5-CARBOXYLATE REDUCTASE"/>
    <property type="match status" value="1"/>
</dbReference>
<dbReference type="UniPathway" id="UPA00098">
    <property type="reaction ID" value="UER00361"/>
</dbReference>
<comment type="catalytic activity">
    <reaction evidence="4 7">
        <text>L-proline + NADP(+) = (S)-1-pyrroline-5-carboxylate + NADPH + 2 H(+)</text>
        <dbReference type="Rhea" id="RHEA:14109"/>
        <dbReference type="ChEBI" id="CHEBI:15378"/>
        <dbReference type="ChEBI" id="CHEBI:17388"/>
        <dbReference type="ChEBI" id="CHEBI:57783"/>
        <dbReference type="ChEBI" id="CHEBI:58349"/>
        <dbReference type="ChEBI" id="CHEBI:60039"/>
        <dbReference type="EC" id="1.5.1.2"/>
    </reaction>
</comment>
<dbReference type="HAMAP" id="MF_01925">
    <property type="entry name" value="P5C_reductase"/>
    <property type="match status" value="1"/>
</dbReference>
<dbReference type="InterPro" id="IPR028939">
    <property type="entry name" value="P5C_Rdtase_cat_N"/>
</dbReference>
<dbReference type="GO" id="GO:0055129">
    <property type="term" value="P:L-proline biosynthetic process"/>
    <property type="evidence" value="ECO:0007669"/>
    <property type="project" value="UniProtKB-UniRule"/>
</dbReference>
<dbReference type="InterPro" id="IPR036291">
    <property type="entry name" value="NAD(P)-bd_dom_sf"/>
</dbReference>
<comment type="similarity">
    <text evidence="1 4 7">Belongs to the pyrroline-5-carboxylate reductase family.</text>
</comment>
<dbReference type="Proteomes" id="UP000587991">
    <property type="component" value="Unassembled WGS sequence"/>
</dbReference>
<protein>
    <recommendedName>
        <fullName evidence="4 5">Pyrroline-5-carboxylate reductase</fullName>
        <shortName evidence="4">P5C reductase</shortName>
        <shortName evidence="4">P5CR</shortName>
        <ecNumber evidence="4 5">1.5.1.2</ecNumber>
    </recommendedName>
    <alternativeName>
        <fullName evidence="4">PCA reductase</fullName>
    </alternativeName>
</protein>
<dbReference type="InterPro" id="IPR008927">
    <property type="entry name" value="6-PGluconate_DH-like_C_sf"/>
</dbReference>
<dbReference type="SUPFAM" id="SSF48179">
    <property type="entry name" value="6-phosphogluconate dehydrogenase C-terminal domain-like"/>
    <property type="match status" value="1"/>
</dbReference>
<evidence type="ECO:0000256" key="6">
    <source>
        <dbReference type="PIRSR" id="PIRSR000193-1"/>
    </source>
</evidence>
<evidence type="ECO:0000256" key="2">
    <source>
        <dbReference type="ARBA" id="ARBA00022857"/>
    </source>
</evidence>
<dbReference type="NCBIfam" id="TIGR00112">
    <property type="entry name" value="proC"/>
    <property type="match status" value="1"/>
</dbReference>
<keyword evidence="4 7" id="KW-0641">Proline biosynthesis</keyword>
<organism evidence="10 11">
    <name type="scientific">Leeia aquatica</name>
    <dbReference type="NCBI Taxonomy" id="2725557"/>
    <lineage>
        <taxon>Bacteria</taxon>
        <taxon>Pseudomonadati</taxon>
        <taxon>Pseudomonadota</taxon>
        <taxon>Betaproteobacteria</taxon>
        <taxon>Neisseriales</taxon>
        <taxon>Leeiaceae</taxon>
        <taxon>Leeia</taxon>
    </lineage>
</organism>
<evidence type="ECO:0000313" key="10">
    <source>
        <dbReference type="EMBL" id="NLR76486.1"/>
    </source>
</evidence>
<feature type="domain" description="Pyrroline-5-carboxylate reductase catalytic N-terminal" evidence="8">
    <location>
        <begin position="2"/>
        <end position="95"/>
    </location>
</feature>
<dbReference type="EC" id="1.5.1.2" evidence="4 5"/>
<evidence type="ECO:0000259" key="8">
    <source>
        <dbReference type="Pfam" id="PF03807"/>
    </source>
</evidence>
<dbReference type="FunFam" id="1.10.3730.10:FF:000001">
    <property type="entry name" value="Pyrroline-5-carboxylate reductase"/>
    <property type="match status" value="1"/>
</dbReference>
<name>A0A847SGG4_9NEIS</name>
<proteinExistence type="inferred from homology"/>
<dbReference type="GO" id="GO:0005737">
    <property type="term" value="C:cytoplasm"/>
    <property type="evidence" value="ECO:0007669"/>
    <property type="project" value="UniProtKB-SubCell"/>
</dbReference>
<dbReference type="Pfam" id="PF03807">
    <property type="entry name" value="F420_oxidored"/>
    <property type="match status" value="1"/>
</dbReference>
<evidence type="ECO:0000313" key="11">
    <source>
        <dbReference type="Proteomes" id="UP000587991"/>
    </source>
</evidence>
<dbReference type="InterPro" id="IPR029036">
    <property type="entry name" value="P5CR_dimer"/>
</dbReference>
<evidence type="ECO:0000256" key="3">
    <source>
        <dbReference type="ARBA" id="ARBA00023002"/>
    </source>
</evidence>
<keyword evidence="2 4" id="KW-0521">NADP</keyword>
<accession>A0A847SGG4</accession>
<keyword evidence="3 4" id="KW-0560">Oxidoreductase</keyword>
<sequence length="273" mass="29219">MRITFIGGGNMAAALIAGLHQQGHPDLQLHVVDRNEDKCRRFAEQHGASWSLSVSEADLQADVVVLAIKPQGMAALAEQIRPWLHQQLLISVAAGIRTSTLSQWLGDYRQLVWVMPNTPAQIQRGVSGVYAMPEVQQTQRTLVDQLLAAVGTTVWLDDENRMDALTAISGCGPAYVFLMVEALAEAARKLGFSDADASQLAGRTFEGAIALLAHSGEDPASLRQKVTSKKGVTEQGILSLQADGLAEIVCRAAERAQARSVEMGALLSQGAQA</sequence>
<dbReference type="RefSeq" id="WP_168878163.1">
    <property type="nucleotide sequence ID" value="NZ_JABAIM010000004.1"/>
</dbReference>
<evidence type="ECO:0000256" key="7">
    <source>
        <dbReference type="RuleBase" id="RU003903"/>
    </source>
</evidence>
<gene>
    <name evidence="4" type="primary">proC</name>
    <name evidence="10" type="ORF">HF682_15065</name>
</gene>
<dbReference type="Pfam" id="PF14748">
    <property type="entry name" value="P5CR_dimer"/>
    <property type="match status" value="1"/>
</dbReference>
<evidence type="ECO:0000256" key="1">
    <source>
        <dbReference type="ARBA" id="ARBA00005525"/>
    </source>
</evidence>
<comment type="catalytic activity">
    <reaction evidence="4">
        <text>L-proline + NAD(+) = (S)-1-pyrroline-5-carboxylate + NADH + 2 H(+)</text>
        <dbReference type="Rhea" id="RHEA:14105"/>
        <dbReference type="ChEBI" id="CHEBI:15378"/>
        <dbReference type="ChEBI" id="CHEBI:17388"/>
        <dbReference type="ChEBI" id="CHEBI:57540"/>
        <dbReference type="ChEBI" id="CHEBI:57945"/>
        <dbReference type="ChEBI" id="CHEBI:60039"/>
        <dbReference type="EC" id="1.5.1.2"/>
    </reaction>
</comment>
<feature type="binding site" evidence="6">
    <location>
        <begin position="6"/>
        <end position="11"/>
    </location>
    <ligand>
        <name>NADP(+)</name>
        <dbReference type="ChEBI" id="CHEBI:58349"/>
    </ligand>
</feature>
<dbReference type="PANTHER" id="PTHR11645:SF0">
    <property type="entry name" value="PYRROLINE-5-CARBOXYLATE REDUCTASE 3"/>
    <property type="match status" value="1"/>
</dbReference>
<evidence type="ECO:0000256" key="4">
    <source>
        <dbReference type="HAMAP-Rule" id="MF_01925"/>
    </source>
</evidence>
<comment type="subcellular location">
    <subcellularLocation>
        <location evidence="4">Cytoplasm</location>
    </subcellularLocation>
</comment>
<evidence type="ECO:0000259" key="9">
    <source>
        <dbReference type="Pfam" id="PF14748"/>
    </source>
</evidence>
<keyword evidence="4 7" id="KW-0028">Amino-acid biosynthesis</keyword>
<feature type="binding site" evidence="6">
    <location>
        <begin position="67"/>
        <end position="70"/>
    </location>
    <ligand>
        <name>NADP(+)</name>
        <dbReference type="ChEBI" id="CHEBI:58349"/>
    </ligand>
</feature>
<reference evidence="10 11" key="1">
    <citation type="submission" date="2020-04" db="EMBL/GenBank/DDBJ databases">
        <title>Draft genome of Leeia sp. IMCC25680.</title>
        <authorList>
            <person name="Song J."/>
            <person name="Cho J.-C."/>
        </authorList>
    </citation>
    <scope>NUCLEOTIDE SEQUENCE [LARGE SCALE GENOMIC DNA]</scope>
    <source>
        <strain evidence="10 11">IMCC25680</strain>
    </source>
</reference>
<dbReference type="EMBL" id="JABAIM010000004">
    <property type="protein sequence ID" value="NLR76486.1"/>
    <property type="molecule type" value="Genomic_DNA"/>
</dbReference>
<dbReference type="Gene3D" id="3.40.50.720">
    <property type="entry name" value="NAD(P)-binding Rossmann-like Domain"/>
    <property type="match status" value="1"/>
</dbReference>
<comment type="caution">
    <text evidence="10">The sequence shown here is derived from an EMBL/GenBank/DDBJ whole genome shotgun (WGS) entry which is preliminary data.</text>
</comment>
<keyword evidence="11" id="KW-1185">Reference proteome</keyword>
<dbReference type="SUPFAM" id="SSF51735">
    <property type="entry name" value="NAD(P)-binding Rossmann-fold domains"/>
    <property type="match status" value="1"/>
</dbReference>
<comment type="pathway">
    <text evidence="4 7">Amino-acid biosynthesis; L-proline biosynthesis; L-proline from L-glutamate 5-semialdehyde: step 1/1.</text>
</comment>
<dbReference type="PROSITE" id="PS00521">
    <property type="entry name" value="P5CR"/>
    <property type="match status" value="1"/>
</dbReference>
<feature type="domain" description="Pyrroline-5-carboxylate reductase dimerisation" evidence="9">
    <location>
        <begin position="159"/>
        <end position="263"/>
    </location>
</feature>
<keyword evidence="4" id="KW-0963">Cytoplasm</keyword>
<dbReference type="PIRSF" id="PIRSF000193">
    <property type="entry name" value="Pyrrol-5-carb_rd"/>
    <property type="match status" value="1"/>
</dbReference>